<evidence type="ECO:0000313" key="2">
    <source>
        <dbReference type="EMBL" id="KTD35272.1"/>
    </source>
</evidence>
<protein>
    <recommendedName>
        <fullName evidence="1">Ras-GEF domain-containing protein</fullName>
    </recommendedName>
</protein>
<evidence type="ECO:0000259" key="1">
    <source>
        <dbReference type="Pfam" id="PF00617"/>
    </source>
</evidence>
<dbReference type="EMBL" id="LNYN01000014">
    <property type="protein sequence ID" value="KTD35272.1"/>
    <property type="molecule type" value="Genomic_DNA"/>
</dbReference>
<gene>
    <name evidence="2" type="ORF">Lmor_0719</name>
    <name evidence="3" type="ORF">NCTC12239_01553</name>
</gene>
<evidence type="ECO:0000313" key="5">
    <source>
        <dbReference type="Proteomes" id="UP000254040"/>
    </source>
</evidence>
<dbReference type="GO" id="GO:0005085">
    <property type="term" value="F:guanyl-nucleotide exchange factor activity"/>
    <property type="evidence" value="ECO:0007669"/>
    <property type="project" value="InterPro"/>
</dbReference>
<proteinExistence type="predicted"/>
<dbReference type="Pfam" id="PF00617">
    <property type="entry name" value="RasGEF"/>
    <property type="match status" value="1"/>
</dbReference>
<dbReference type="AlphaFoldDB" id="A0A378JW03"/>
<keyword evidence="4" id="KW-1185">Reference proteome</keyword>
<reference evidence="2 4" key="1">
    <citation type="submission" date="2015-11" db="EMBL/GenBank/DDBJ databases">
        <title>Genomic analysis of 38 Legionella species identifies large and diverse effector repertoires.</title>
        <authorList>
            <person name="Burstein D."/>
            <person name="Amaro F."/>
            <person name="Zusman T."/>
            <person name="Lifshitz Z."/>
            <person name="Cohen O."/>
            <person name="Gilbert J.A."/>
            <person name="Pupko T."/>
            <person name="Shuman H.A."/>
            <person name="Segal G."/>
        </authorList>
    </citation>
    <scope>NUCLEOTIDE SEQUENCE [LARGE SCALE GENOMIC DNA]</scope>
    <source>
        <strain evidence="2 4">ATCC 43877</strain>
    </source>
</reference>
<sequence>MRINKFQDWLNRNGNFQFLSNPISSEQIDTVIADKSVQKSIASSKKNQVIYSYIENKIVTDYASVIDFKLREVFYKLSLDDFRDPRGFESKNKSSYNQCNYFELRNELEFFLKQDILQHRARPDAKLNAFRRWIEVSDVLLRRHCYEGFMLVFTNLQLIASPNLVSSLPQSVQKNYHELCQLNSPNKNHFALRDFIKTHSNETDFSPLIFSYHAIAVINESIVHIREQDLLLNNRKKEVRKEIHRLQNEIDPDDFKTLVKLVGKHEHIPNDLNLENRYLISLLRENKRIPKNLRNNHKILCEQIEQRTELLNSITKEQNYRVKSLPSYLENTYNRIRFRFNKHNLERTMGIVPSEPARSQDIAPSRLYSHSLLPSFWYRKGKSAEQYWKETLTPSCLPSR</sequence>
<dbReference type="Proteomes" id="UP000054985">
    <property type="component" value="Unassembled WGS sequence"/>
</dbReference>
<dbReference type="Gene3D" id="1.10.840.10">
    <property type="entry name" value="Ras guanine-nucleotide exchange factors catalytic domain"/>
    <property type="match status" value="1"/>
</dbReference>
<feature type="domain" description="Ras-GEF" evidence="1">
    <location>
        <begin position="74"/>
        <end position="212"/>
    </location>
</feature>
<dbReference type="STRING" id="39962.Lmor_0719"/>
<dbReference type="GO" id="GO:0007264">
    <property type="term" value="P:small GTPase-mediated signal transduction"/>
    <property type="evidence" value="ECO:0007669"/>
    <property type="project" value="InterPro"/>
</dbReference>
<organism evidence="3 5">
    <name type="scientific">Legionella moravica</name>
    <dbReference type="NCBI Taxonomy" id="39962"/>
    <lineage>
        <taxon>Bacteria</taxon>
        <taxon>Pseudomonadati</taxon>
        <taxon>Pseudomonadota</taxon>
        <taxon>Gammaproteobacteria</taxon>
        <taxon>Legionellales</taxon>
        <taxon>Legionellaceae</taxon>
        <taxon>Legionella</taxon>
    </lineage>
</organism>
<reference evidence="3 5" key="2">
    <citation type="submission" date="2018-06" db="EMBL/GenBank/DDBJ databases">
        <authorList>
            <consortium name="Pathogen Informatics"/>
            <person name="Doyle S."/>
        </authorList>
    </citation>
    <scope>NUCLEOTIDE SEQUENCE [LARGE SCALE GENOMIC DNA]</scope>
    <source>
        <strain evidence="3 5">NCTC12239</strain>
    </source>
</reference>
<evidence type="ECO:0000313" key="4">
    <source>
        <dbReference type="Proteomes" id="UP000054985"/>
    </source>
</evidence>
<dbReference type="InterPro" id="IPR036964">
    <property type="entry name" value="RASGEF_cat_dom_sf"/>
</dbReference>
<dbReference type="EMBL" id="UGOG01000001">
    <property type="protein sequence ID" value="STX62616.1"/>
    <property type="molecule type" value="Genomic_DNA"/>
</dbReference>
<dbReference type="InterPro" id="IPR001895">
    <property type="entry name" value="RASGEF_cat_dom"/>
</dbReference>
<dbReference type="OrthoDB" id="5651258at2"/>
<dbReference type="SUPFAM" id="SSF48366">
    <property type="entry name" value="Ras GEF"/>
    <property type="match status" value="1"/>
</dbReference>
<dbReference type="InterPro" id="IPR023578">
    <property type="entry name" value="Ras_GEF_dom_sf"/>
</dbReference>
<dbReference type="RefSeq" id="WP_028383452.1">
    <property type="nucleotide sequence ID" value="NZ_CAAAJG010000038.1"/>
</dbReference>
<dbReference type="Proteomes" id="UP000254040">
    <property type="component" value="Unassembled WGS sequence"/>
</dbReference>
<accession>A0A378JW03</accession>
<evidence type="ECO:0000313" key="3">
    <source>
        <dbReference type="EMBL" id="STX62616.1"/>
    </source>
</evidence>
<name>A0A378JW03_9GAMM</name>